<dbReference type="EMBL" id="KZ305057">
    <property type="protein sequence ID" value="PIA33732.1"/>
    <property type="molecule type" value="Genomic_DNA"/>
</dbReference>
<evidence type="ECO:0000313" key="2">
    <source>
        <dbReference type="Proteomes" id="UP000230069"/>
    </source>
</evidence>
<reference evidence="1 2" key="1">
    <citation type="submission" date="2017-09" db="EMBL/GenBank/DDBJ databases">
        <title>WGS assembly of Aquilegia coerulea Goldsmith.</title>
        <authorList>
            <person name="Hodges S."/>
            <person name="Kramer E."/>
            <person name="Nordborg M."/>
            <person name="Tomkins J."/>
            <person name="Borevitz J."/>
            <person name="Derieg N."/>
            <person name="Yan J."/>
            <person name="Mihaltcheva S."/>
            <person name="Hayes R.D."/>
            <person name="Rokhsar D."/>
        </authorList>
    </citation>
    <scope>NUCLEOTIDE SEQUENCE [LARGE SCALE GENOMIC DNA]</scope>
    <source>
        <strain evidence="2">cv. Goldsmith</strain>
    </source>
</reference>
<name>A0A2G5CR32_AQUCA</name>
<protein>
    <submittedName>
        <fullName evidence="1">Uncharacterized protein</fullName>
    </submittedName>
</protein>
<proteinExistence type="predicted"/>
<accession>A0A2G5CR32</accession>
<gene>
    <name evidence="1" type="ORF">AQUCO_04000059v1</name>
</gene>
<keyword evidence="2" id="KW-1185">Reference proteome</keyword>
<dbReference type="Proteomes" id="UP000230069">
    <property type="component" value="Unassembled WGS sequence"/>
</dbReference>
<organism evidence="1 2">
    <name type="scientific">Aquilegia coerulea</name>
    <name type="common">Rocky mountain columbine</name>
    <dbReference type="NCBI Taxonomy" id="218851"/>
    <lineage>
        <taxon>Eukaryota</taxon>
        <taxon>Viridiplantae</taxon>
        <taxon>Streptophyta</taxon>
        <taxon>Embryophyta</taxon>
        <taxon>Tracheophyta</taxon>
        <taxon>Spermatophyta</taxon>
        <taxon>Magnoliopsida</taxon>
        <taxon>Ranunculales</taxon>
        <taxon>Ranunculaceae</taxon>
        <taxon>Thalictroideae</taxon>
        <taxon>Aquilegia</taxon>
    </lineage>
</organism>
<sequence length="73" mass="8523">MFGSSLFENPWHNCASEDSGFARLFHGTNLDNKDLSQISLRTSKVRHSYNRILCLSSNYFFSNSYLLFNFVNY</sequence>
<evidence type="ECO:0000313" key="1">
    <source>
        <dbReference type="EMBL" id="PIA33732.1"/>
    </source>
</evidence>
<dbReference type="AlphaFoldDB" id="A0A2G5CR32"/>
<dbReference type="InParanoid" id="A0A2G5CR32"/>